<dbReference type="InterPro" id="IPR007021">
    <property type="entry name" value="DUF659"/>
</dbReference>
<dbReference type="SUPFAM" id="SSF53098">
    <property type="entry name" value="Ribonuclease H-like"/>
    <property type="match status" value="1"/>
</dbReference>
<dbReference type="InterPro" id="IPR012337">
    <property type="entry name" value="RNaseH-like_sf"/>
</dbReference>
<keyword evidence="5" id="KW-1185">Reference proteome</keyword>
<reference evidence="4 5" key="1">
    <citation type="submission" date="2024-09" db="EMBL/GenBank/DDBJ databases">
        <title>Chromosome-scale assembly of Riccia sorocarpa.</title>
        <authorList>
            <person name="Paukszto L."/>
        </authorList>
    </citation>
    <scope>NUCLEOTIDE SEQUENCE [LARGE SCALE GENOMIC DNA]</scope>
    <source>
        <strain evidence="4">LP-2024</strain>
        <tissue evidence="4">Aerial parts of the thallus</tissue>
    </source>
</reference>
<dbReference type="AlphaFoldDB" id="A0ABD3GDB7"/>
<dbReference type="Pfam" id="PF04937">
    <property type="entry name" value="DUF659"/>
    <property type="match status" value="1"/>
</dbReference>
<feature type="region of interest" description="Disordered" evidence="1">
    <location>
        <begin position="958"/>
        <end position="1052"/>
    </location>
</feature>
<feature type="compositionally biased region" description="Polar residues" evidence="1">
    <location>
        <begin position="7"/>
        <end position="16"/>
    </location>
</feature>
<dbReference type="PANTHER" id="PTHR32166">
    <property type="entry name" value="OSJNBA0013A04.12 PROTEIN"/>
    <property type="match status" value="1"/>
</dbReference>
<gene>
    <name evidence="4" type="ORF">R1sor_026033</name>
</gene>
<feature type="region of interest" description="Disordered" evidence="1">
    <location>
        <begin position="139"/>
        <end position="168"/>
    </location>
</feature>
<feature type="domain" description="HAT C-terminal dimerisation" evidence="3">
    <location>
        <begin position="648"/>
        <end position="719"/>
    </location>
</feature>
<accession>A0ABD3GDB7</accession>
<organism evidence="4 5">
    <name type="scientific">Riccia sorocarpa</name>
    <dbReference type="NCBI Taxonomy" id="122646"/>
    <lineage>
        <taxon>Eukaryota</taxon>
        <taxon>Viridiplantae</taxon>
        <taxon>Streptophyta</taxon>
        <taxon>Embryophyta</taxon>
        <taxon>Marchantiophyta</taxon>
        <taxon>Marchantiopsida</taxon>
        <taxon>Marchantiidae</taxon>
        <taxon>Marchantiales</taxon>
        <taxon>Ricciaceae</taxon>
        <taxon>Riccia</taxon>
    </lineage>
</organism>
<dbReference type="Pfam" id="PF05699">
    <property type="entry name" value="Dimer_Tnp_hAT"/>
    <property type="match status" value="1"/>
</dbReference>
<name>A0ABD3GDB7_9MARC</name>
<feature type="compositionally biased region" description="Polar residues" evidence="1">
    <location>
        <begin position="182"/>
        <end position="223"/>
    </location>
</feature>
<evidence type="ECO:0000313" key="5">
    <source>
        <dbReference type="Proteomes" id="UP001633002"/>
    </source>
</evidence>
<proteinExistence type="predicted"/>
<sequence length="1061" mass="121260">MADQPEAQDTQDQTAGNDDATPSILGRDMGRQTILPFGSRPTPQQQDVNYRDMGVRTPKSELARKVMGEYTFRTHEGQSFATCRYCGLEYVYNITRLTTHFTGDHELRGGALQPRKGSVKHVKVCGSVPYAVKEAIRSLHRNKTSKQREIREDSERQSASAMSDEEDRDIQREFARTILEENLSNTPANEPAPSQRSTHTSPSTAANMSANLPRNPSPLSNITSSRRHIQQPLRPMMDAAQRKIADEKWSMALFVMGLPFRTLAHPVFREAYSFSSKLPGYKLPSSTALRTTLLDKNFNDVNLVIVNRYGEMVYDHADGSNVTKDAKWVAANMIRVIREVGPKNVLQFTADNAVVNTLAGQIVRAEFPHIVFGGCVAHGIDLLFEDMAKLPWIKAIFSKCNEIVCFIKNSHQPHTMLMDFFSDRAILLKPGITRFATSIIMLDRTFHLEHCLKRMVVSERWKTWATDSRRPSKTRIKAESIKQIILDDTYWNKCHDVLLMVESVYRLLRQVDAHKDFMGRIFWESWETQESIRDLWKDSGLKANLLSKVRCDEVLLLFRLRWDKWHNIIHSTAMLLHPSYLFDPERHELYGWDYIFEDFQEYIQVYGEGILGYECDGDELKIWMEKCNDELESIACQNAAVWTLPYKEKALSEKTKNNPLAWWAICGKAAPNLRVVAMDVLGLTTVASACERGWSSYDFVHNKLRNRLAMRRQHKLVYILHNARINRINSKRHRKTARLLNTYYTSRVQQTILRRRHGSEYGASGDVRDAWISDRTIEENKFAAETGGNLDDTRLGFDARVEVLDDEILDDMRTRAEASTADAIDNEYELGGDGIFDESREQPLRHLDNLRDEDFVDEDVPPPTDTFDTDFETDDMNPNHLHGRSFVSQSDNDTGDESILLEVDTTTALRCGVGCIELDDLNQRFPRRRLPRVRLNEPGVLLSTNKLRDLVEIYSVPKTSGNSAKHQQQQSRFRPSSGESSNPRPSKVHRTDTTYKTPEYAVPKNPVTSTSEDPPQASPLSIPNTQLLTNPPDDTIHSSPERRRSGRPLSPVNYKEAFCLL</sequence>
<protein>
    <recommendedName>
        <fullName evidence="6">Transposase</fullName>
    </recommendedName>
</protein>
<comment type="caution">
    <text evidence="4">The sequence shown here is derived from an EMBL/GenBank/DDBJ whole genome shotgun (WGS) entry which is preliminary data.</text>
</comment>
<dbReference type="EMBL" id="JBJQOH010000008">
    <property type="protein sequence ID" value="KAL3676085.1"/>
    <property type="molecule type" value="Genomic_DNA"/>
</dbReference>
<feature type="compositionally biased region" description="Polar residues" evidence="1">
    <location>
        <begin position="1006"/>
        <end position="1029"/>
    </location>
</feature>
<dbReference type="InterPro" id="IPR008906">
    <property type="entry name" value="HATC_C_dom"/>
</dbReference>
<evidence type="ECO:0000256" key="1">
    <source>
        <dbReference type="SAM" id="MobiDB-lite"/>
    </source>
</evidence>
<evidence type="ECO:0000259" key="2">
    <source>
        <dbReference type="Pfam" id="PF04937"/>
    </source>
</evidence>
<feature type="region of interest" description="Disordered" evidence="1">
    <location>
        <begin position="181"/>
        <end position="223"/>
    </location>
</feature>
<feature type="compositionally biased region" description="Basic and acidic residues" evidence="1">
    <location>
        <begin position="1034"/>
        <end position="1043"/>
    </location>
</feature>
<dbReference type="Proteomes" id="UP001633002">
    <property type="component" value="Unassembled WGS sequence"/>
</dbReference>
<feature type="compositionally biased region" description="Basic and acidic residues" evidence="1">
    <location>
        <begin position="146"/>
        <end position="156"/>
    </location>
</feature>
<feature type="compositionally biased region" description="Polar residues" evidence="1">
    <location>
        <begin position="958"/>
        <end position="984"/>
    </location>
</feature>
<evidence type="ECO:0000259" key="3">
    <source>
        <dbReference type="Pfam" id="PF05699"/>
    </source>
</evidence>
<feature type="region of interest" description="Disordered" evidence="1">
    <location>
        <begin position="1"/>
        <end position="55"/>
    </location>
</feature>
<evidence type="ECO:0000313" key="4">
    <source>
        <dbReference type="EMBL" id="KAL3676085.1"/>
    </source>
</evidence>
<evidence type="ECO:0008006" key="6">
    <source>
        <dbReference type="Google" id="ProtNLM"/>
    </source>
</evidence>
<dbReference type="PANTHER" id="PTHR32166:SF123">
    <property type="entry name" value="BED-TYPE DOMAIN-CONTAINING PROTEIN"/>
    <property type="match status" value="1"/>
</dbReference>
<feature type="domain" description="DUF659" evidence="2">
    <location>
        <begin position="299"/>
        <end position="403"/>
    </location>
</feature>